<reference evidence="3" key="1">
    <citation type="submission" date="2022-01" db="EMBL/GenBank/DDBJ databases">
        <authorList>
            <person name="Braso-Vives M."/>
        </authorList>
    </citation>
    <scope>NUCLEOTIDE SEQUENCE</scope>
</reference>
<dbReference type="InterPro" id="IPR035914">
    <property type="entry name" value="Sperma_CUB_dom_sf"/>
</dbReference>
<protein>
    <submittedName>
        <fullName evidence="3">LDLRAD2 protein</fullName>
    </submittedName>
</protein>
<dbReference type="Gene3D" id="2.60.120.290">
    <property type="entry name" value="Spermadhesin, CUB domain"/>
    <property type="match status" value="1"/>
</dbReference>
<dbReference type="InterPro" id="IPR042333">
    <property type="entry name" value="LRAD2/Mig-13-like"/>
</dbReference>
<dbReference type="Proteomes" id="UP000838412">
    <property type="component" value="Chromosome 7"/>
</dbReference>
<dbReference type="AlphaFoldDB" id="A0A8K0A5W9"/>
<feature type="signal peptide" evidence="2">
    <location>
        <begin position="1"/>
        <end position="22"/>
    </location>
</feature>
<keyword evidence="2" id="KW-0732">Signal</keyword>
<dbReference type="PANTHER" id="PTHR24652">
    <property type="entry name" value="LOW-DENSITY LIPOPROTEIN RECEPTOR CLASS A DOMAIN-CONTAINING PROTEIN 2"/>
    <property type="match status" value="1"/>
</dbReference>
<evidence type="ECO:0000256" key="1">
    <source>
        <dbReference type="SAM" id="MobiDB-lite"/>
    </source>
</evidence>
<dbReference type="PANTHER" id="PTHR24652:SF67">
    <property type="entry name" value="LOW-DENSITY LIPOPROTEIN RECEPTOR CLASS A DOMAIN-CONTAINING PROTEIN 2"/>
    <property type="match status" value="1"/>
</dbReference>
<proteinExistence type="predicted"/>
<dbReference type="EMBL" id="OV696692">
    <property type="protein sequence ID" value="CAH1269877.1"/>
    <property type="molecule type" value="Genomic_DNA"/>
</dbReference>
<sequence length="473" mass="50269">MMASFRIIFVLTFLALSKESWAATNHVYMYPTWCGTTLEVTAAKVIWPATNYRAEANLYGASYDCTVVARAEYLNQTINLYANLALSQPTVPAGTMSPVSVAMTTMTSENITVTTQATNSTANVTSGNVAISTSSTVTSGNVATTSAVTSGNLSTSSTVTNPVASVTSGNDITTSCDTDYIAIYDGPDTSANLIEKLCYGNTLLDTGNQDSSGPYVTFRFVRSGKYLYNFTMWYTSFHTGSCEDRSTWLECTSGRCIKFHLICDSANNCGRGDDTDQSNNAPASCEEEEPVAISPDYTPIWVSLGLLGGLLASFVVYWCCWRPGWGPWRLAALRQLGCCPKKAGSGGKADATSLNSGRDGSVDGKMGAYGDDEESGEGAEGPEPASGGLFSCFRGSKPGGPGNTGKVGHAGQVGGRDKGSPKTGRWGQQRERPPSGDGDVSDVGDDYYQMDDVFYADVYDIDDYAGGHAREAR</sequence>
<evidence type="ECO:0000313" key="3">
    <source>
        <dbReference type="EMBL" id="CAH1269877.1"/>
    </source>
</evidence>
<evidence type="ECO:0000256" key="2">
    <source>
        <dbReference type="SAM" id="SignalP"/>
    </source>
</evidence>
<feature type="chain" id="PRO_5035438361" evidence="2">
    <location>
        <begin position="23"/>
        <end position="473"/>
    </location>
</feature>
<name>A0A8K0A5W9_BRALA</name>
<feature type="region of interest" description="Disordered" evidence="1">
    <location>
        <begin position="344"/>
        <end position="445"/>
    </location>
</feature>
<accession>A0A8K0A5W9</accession>
<dbReference type="OrthoDB" id="6514358at2759"/>
<keyword evidence="4" id="KW-1185">Reference proteome</keyword>
<dbReference type="SUPFAM" id="SSF49854">
    <property type="entry name" value="Spermadhesin, CUB domain"/>
    <property type="match status" value="1"/>
</dbReference>
<evidence type="ECO:0000313" key="4">
    <source>
        <dbReference type="Proteomes" id="UP000838412"/>
    </source>
</evidence>
<organism evidence="3 4">
    <name type="scientific">Branchiostoma lanceolatum</name>
    <name type="common">Common lancelet</name>
    <name type="synonym">Amphioxus lanceolatum</name>
    <dbReference type="NCBI Taxonomy" id="7740"/>
    <lineage>
        <taxon>Eukaryota</taxon>
        <taxon>Metazoa</taxon>
        <taxon>Chordata</taxon>
        <taxon>Cephalochordata</taxon>
        <taxon>Leptocardii</taxon>
        <taxon>Amphioxiformes</taxon>
        <taxon>Branchiostomatidae</taxon>
        <taxon>Branchiostoma</taxon>
    </lineage>
</organism>
<gene>
    <name evidence="3" type="primary">LDLRAD2</name>
    <name evidence="3" type="ORF">BLAG_LOCUS22376</name>
</gene>